<evidence type="ECO:0000256" key="1">
    <source>
        <dbReference type="SAM" id="Phobius"/>
    </source>
</evidence>
<dbReference type="Proteomes" id="UP001165190">
    <property type="component" value="Unassembled WGS sequence"/>
</dbReference>
<reference evidence="2" key="1">
    <citation type="submission" date="2023-05" db="EMBL/GenBank/DDBJ databases">
        <title>Genome and transcriptome analyses reveal genes involved in the formation of fine ridges on petal epidermal cells in Hibiscus trionum.</title>
        <authorList>
            <person name="Koshimizu S."/>
            <person name="Masuda S."/>
            <person name="Ishii T."/>
            <person name="Shirasu K."/>
            <person name="Hoshino A."/>
            <person name="Arita M."/>
        </authorList>
    </citation>
    <scope>NUCLEOTIDE SEQUENCE</scope>
    <source>
        <strain evidence="2">Hamamatsu line</strain>
    </source>
</reference>
<proteinExistence type="predicted"/>
<evidence type="ECO:0000313" key="2">
    <source>
        <dbReference type="EMBL" id="GMI70370.1"/>
    </source>
</evidence>
<dbReference type="AlphaFoldDB" id="A0A9W7LP48"/>
<organism evidence="2 3">
    <name type="scientific">Hibiscus trionum</name>
    <name type="common">Flower of an hour</name>
    <dbReference type="NCBI Taxonomy" id="183268"/>
    <lineage>
        <taxon>Eukaryota</taxon>
        <taxon>Viridiplantae</taxon>
        <taxon>Streptophyta</taxon>
        <taxon>Embryophyta</taxon>
        <taxon>Tracheophyta</taxon>
        <taxon>Spermatophyta</taxon>
        <taxon>Magnoliopsida</taxon>
        <taxon>eudicotyledons</taxon>
        <taxon>Gunneridae</taxon>
        <taxon>Pentapetalae</taxon>
        <taxon>rosids</taxon>
        <taxon>malvids</taxon>
        <taxon>Malvales</taxon>
        <taxon>Malvaceae</taxon>
        <taxon>Malvoideae</taxon>
        <taxon>Hibiscus</taxon>
    </lineage>
</organism>
<feature type="transmembrane region" description="Helical" evidence="1">
    <location>
        <begin position="118"/>
        <end position="141"/>
    </location>
</feature>
<feature type="transmembrane region" description="Helical" evidence="1">
    <location>
        <begin position="178"/>
        <end position="198"/>
    </location>
</feature>
<protein>
    <recommendedName>
        <fullName evidence="4">Transmembrane protein</fullName>
    </recommendedName>
</protein>
<feature type="transmembrane region" description="Helical" evidence="1">
    <location>
        <begin position="147"/>
        <end position="166"/>
    </location>
</feature>
<evidence type="ECO:0000313" key="3">
    <source>
        <dbReference type="Proteomes" id="UP001165190"/>
    </source>
</evidence>
<accession>A0A9W7LP48</accession>
<sequence>MADGVAPKDFLRPLYLHFEGKDSLREWWPVLAWTVDLAMISEVRRCLHRWRFVIFSLAFHQRGYALIGGLVTNLASPRLQPSLFHDPVALLLSAVLVASRSLLTCFGDPIRTCSFRLLDAGVSFPFSALFLCLFVIMLFFFVRVLVVVVRAFVFFRPSFVFFWLCWPCSSPACWSCSSLSPVIVSCFCIFVFCNVSYLCSKKEDNS</sequence>
<keyword evidence="1" id="KW-1133">Transmembrane helix</keyword>
<comment type="caution">
    <text evidence="2">The sequence shown here is derived from an EMBL/GenBank/DDBJ whole genome shotgun (WGS) entry which is preliminary data.</text>
</comment>
<keyword evidence="3" id="KW-1185">Reference proteome</keyword>
<keyword evidence="1" id="KW-0812">Transmembrane</keyword>
<keyword evidence="1" id="KW-0472">Membrane</keyword>
<gene>
    <name evidence="2" type="ORF">HRI_000706300</name>
</gene>
<evidence type="ECO:0008006" key="4">
    <source>
        <dbReference type="Google" id="ProtNLM"/>
    </source>
</evidence>
<dbReference type="EMBL" id="BSYR01000008">
    <property type="protein sequence ID" value="GMI70370.1"/>
    <property type="molecule type" value="Genomic_DNA"/>
</dbReference>
<name>A0A9W7LP48_HIBTR</name>